<dbReference type="CDD" id="cd03443">
    <property type="entry name" value="PaaI_thioesterase"/>
    <property type="match status" value="1"/>
</dbReference>
<dbReference type="InterPro" id="IPR027961">
    <property type="entry name" value="DUF4442"/>
</dbReference>
<evidence type="ECO:0000313" key="2">
    <source>
        <dbReference type="Proteomes" id="UP000481153"/>
    </source>
</evidence>
<protein>
    <recommendedName>
        <fullName evidence="3">DUF4442 domain-containing protein</fullName>
    </recommendedName>
</protein>
<proteinExistence type="predicted"/>
<dbReference type="Gene3D" id="3.10.129.10">
    <property type="entry name" value="Hotdog Thioesterase"/>
    <property type="match status" value="1"/>
</dbReference>
<dbReference type="EMBL" id="VJMJ01000117">
    <property type="protein sequence ID" value="KAF0734259.1"/>
    <property type="molecule type" value="Genomic_DNA"/>
</dbReference>
<gene>
    <name evidence="1" type="ORF">Ae201684_009120</name>
</gene>
<dbReference type="VEuPathDB" id="FungiDB:AeMF1_002207"/>
<accession>A0A6G0X393</accession>
<keyword evidence="2" id="KW-1185">Reference proteome</keyword>
<comment type="caution">
    <text evidence="1">The sequence shown here is derived from an EMBL/GenBank/DDBJ whole genome shotgun (WGS) entry which is preliminary data.</text>
</comment>
<dbReference type="SUPFAM" id="SSF54637">
    <property type="entry name" value="Thioesterase/thiol ester dehydrase-isomerase"/>
    <property type="match status" value="1"/>
</dbReference>
<dbReference type="Proteomes" id="UP000481153">
    <property type="component" value="Unassembled WGS sequence"/>
</dbReference>
<organism evidence="1 2">
    <name type="scientific">Aphanomyces euteiches</name>
    <dbReference type="NCBI Taxonomy" id="100861"/>
    <lineage>
        <taxon>Eukaryota</taxon>
        <taxon>Sar</taxon>
        <taxon>Stramenopiles</taxon>
        <taxon>Oomycota</taxon>
        <taxon>Saprolegniomycetes</taxon>
        <taxon>Saprolegniales</taxon>
        <taxon>Verrucalvaceae</taxon>
        <taxon>Aphanomyces</taxon>
    </lineage>
</organism>
<evidence type="ECO:0000313" key="1">
    <source>
        <dbReference type="EMBL" id="KAF0734259.1"/>
    </source>
</evidence>
<evidence type="ECO:0008006" key="3">
    <source>
        <dbReference type="Google" id="ProtNLM"/>
    </source>
</evidence>
<dbReference type="Pfam" id="PF14539">
    <property type="entry name" value="DUF4442"/>
    <property type="match status" value="1"/>
</dbReference>
<dbReference type="InterPro" id="IPR029069">
    <property type="entry name" value="HotDog_dom_sf"/>
</dbReference>
<dbReference type="AlphaFoldDB" id="A0A6G0X393"/>
<reference evidence="1 2" key="1">
    <citation type="submission" date="2019-07" db="EMBL/GenBank/DDBJ databases">
        <title>Genomics analysis of Aphanomyces spp. identifies a new class of oomycete effector associated with host adaptation.</title>
        <authorList>
            <person name="Gaulin E."/>
        </authorList>
    </citation>
    <scope>NUCLEOTIDE SEQUENCE [LARGE SCALE GENOMIC DNA]</scope>
    <source>
        <strain evidence="1 2">ATCC 201684</strain>
    </source>
</reference>
<sequence>MAKPANKIAALVAKINSSGLPPSVRSAILTTAYNVQVKFAAFSGVRIESANESQAVLHLKNRFRVRNHIGSIHACSIGLLAESACGTVMGLNVRDSHLLLLKSMNMKCVKRTQGDVKAVATLTREQQEAIQNEDRGSVDISVVVTDGAGQEPVECTVSFAWVPRKRKA</sequence>
<name>A0A6G0X393_9STRA</name>